<organism evidence="3">
    <name type="scientific">Phyllostachys edulis</name>
    <name type="common">Tortoise shell bamboo</name>
    <name type="synonym">Bambusa edulis</name>
    <dbReference type="NCBI Taxonomy" id="38705"/>
    <lineage>
        <taxon>Eukaryota</taxon>
        <taxon>Viridiplantae</taxon>
        <taxon>Streptophyta</taxon>
        <taxon>Embryophyta</taxon>
        <taxon>Tracheophyta</taxon>
        <taxon>Spermatophyta</taxon>
        <taxon>Magnoliopsida</taxon>
        <taxon>Liliopsida</taxon>
        <taxon>Poales</taxon>
        <taxon>Poaceae</taxon>
        <taxon>BOP clade</taxon>
        <taxon>Bambusoideae</taxon>
        <taxon>Arundinarodae</taxon>
        <taxon>Arundinarieae</taxon>
        <taxon>Arundinariinae</taxon>
        <taxon>Phyllostachys</taxon>
    </lineage>
</organism>
<feature type="domain" description="Aminotransferase-like plant mobile" evidence="2">
    <location>
        <begin position="96"/>
        <end position="165"/>
    </location>
</feature>
<accession>L0P2J9</accession>
<protein>
    <submittedName>
        <fullName evidence="3">PH01B015M02.8 protein</fullName>
    </submittedName>
</protein>
<dbReference type="AlphaFoldDB" id="L0P2J9"/>
<proteinExistence type="predicted"/>
<dbReference type="Pfam" id="PF10536">
    <property type="entry name" value="PMD"/>
    <property type="match status" value="1"/>
</dbReference>
<gene>
    <name evidence="3" type="primary">PH01B015M02.8</name>
</gene>
<evidence type="ECO:0000256" key="1">
    <source>
        <dbReference type="SAM" id="MobiDB-lite"/>
    </source>
</evidence>
<dbReference type="PANTHER" id="PTHR46033:SF8">
    <property type="entry name" value="PROTEIN MAINTENANCE OF MERISTEMS-LIKE"/>
    <property type="match status" value="1"/>
</dbReference>
<dbReference type="PANTHER" id="PTHR46033">
    <property type="entry name" value="PROTEIN MAIN-LIKE 2"/>
    <property type="match status" value="1"/>
</dbReference>
<feature type="region of interest" description="Disordered" evidence="1">
    <location>
        <begin position="36"/>
        <end position="67"/>
    </location>
</feature>
<dbReference type="EMBL" id="FO203443">
    <property type="protein sequence ID" value="CCI55407.1"/>
    <property type="molecule type" value="Genomic_DNA"/>
</dbReference>
<feature type="compositionally biased region" description="Low complexity" evidence="1">
    <location>
        <begin position="51"/>
        <end position="62"/>
    </location>
</feature>
<dbReference type="InterPro" id="IPR044824">
    <property type="entry name" value="MAIN-like"/>
</dbReference>
<dbReference type="InterPro" id="IPR019557">
    <property type="entry name" value="AminoTfrase-like_pln_mobile"/>
</dbReference>
<dbReference type="GO" id="GO:0010073">
    <property type="term" value="P:meristem maintenance"/>
    <property type="evidence" value="ECO:0007669"/>
    <property type="project" value="InterPro"/>
</dbReference>
<reference evidence="3" key="1">
    <citation type="submission" date="2012-05" db="EMBL/GenBank/DDBJ databases">
        <authorList>
            <person name="Han B."/>
            <person name="Lu Y."/>
            <person name="Feng Q."/>
            <person name="Zhao Q."/>
            <person name="Lu T.T."/>
            <person name="Li Y."/>
            <person name="Liu K.Y."/>
            <person name="Huang X.H."/>
            <person name="Fan D.L."/>
            <person name="Weng Q.J."/>
            <person name="Zhang L."/>
            <person name="Lu Y.Q."/>
            <person name="Guo Y.L."/>
            <person name="Li W.J."/>
            <person name="Zhou C.C."/>
            <person name="Lu H.Y."/>
            <person name="Huang T."/>
            <person name="Zhu C.R."/>
            <person name="Zhao Y."/>
            <person name="Hu T."/>
            <person name="Yao N."/>
        </authorList>
    </citation>
    <scope>NUCLEOTIDE SEQUENCE</scope>
</reference>
<evidence type="ECO:0000313" key="3">
    <source>
        <dbReference type="EMBL" id="CCI55407.1"/>
    </source>
</evidence>
<name>L0P2J9_PHYED</name>
<sequence>MRTWEKRFKPYLDSSHWPPYVGEEYIPDVTIMNKRRGRRKRKRLRNDMDLSQQSSTPATSPSDPHPLDWDERYVTHVRSAGLLALARIVINGLPRIDGSTLTALVDQWRPETHTFHLSSGEMAITLQDVGMILCLPVEGLLVTGDMNSTGWRDRVGEWLGVRPEDPPCGLEGQPAICGACVMAAHALQRVPVERRCCHSAALRIGVDLASSRLLPLPRQYQQHYLLDLLADFGRFHDGSAEGNLGDCAYLLQIWMWERFPVGRPTRAASYSHATTEGVARQSCHAGVNDVTGLGRGSSSPFWHRFWNIDDCGVAVRFCHALNGGVTRQFCHADVSGLTGLSR</sequence>
<evidence type="ECO:0000259" key="2">
    <source>
        <dbReference type="Pfam" id="PF10536"/>
    </source>
</evidence>